<comment type="similarity">
    <text evidence="1">Belongs to the NodU/CmcH family.</text>
</comment>
<dbReference type="InterPro" id="IPR038152">
    <property type="entry name" value="Carbam_trans_C_sf"/>
</dbReference>
<dbReference type="Proteomes" id="UP000249340">
    <property type="component" value="Chromosome"/>
</dbReference>
<evidence type="ECO:0000313" key="4">
    <source>
        <dbReference type="EMBL" id="AXI78844.1"/>
    </source>
</evidence>
<gene>
    <name evidence="4" type="ORF">C7M71_016920</name>
</gene>
<dbReference type="KEGG" id="stri:C7M71_016920"/>
<dbReference type="PANTHER" id="PTHR34847">
    <property type="entry name" value="NODULATION PROTEIN U"/>
    <property type="match status" value="1"/>
</dbReference>
<keyword evidence="4" id="KW-0808">Transferase</keyword>
<dbReference type="PANTHER" id="PTHR34847:SF1">
    <property type="entry name" value="NODULATION PROTEIN U"/>
    <property type="match status" value="1"/>
</dbReference>
<dbReference type="Pfam" id="PF16861">
    <property type="entry name" value="Carbam_trans_C"/>
    <property type="match status" value="1"/>
</dbReference>
<dbReference type="InterPro" id="IPR031730">
    <property type="entry name" value="Carbam_trans_C"/>
</dbReference>
<evidence type="ECO:0000313" key="5">
    <source>
        <dbReference type="Proteomes" id="UP000249340"/>
    </source>
</evidence>
<evidence type="ECO:0000259" key="3">
    <source>
        <dbReference type="Pfam" id="PF16861"/>
    </source>
</evidence>
<dbReference type="AlphaFoldDB" id="A0A345SYN9"/>
<dbReference type="InterPro" id="IPR043129">
    <property type="entry name" value="ATPase_NBD"/>
</dbReference>
<dbReference type="InterPro" id="IPR003696">
    <property type="entry name" value="Carbtransf_dom"/>
</dbReference>
<name>A0A345SYN9_9ACTN</name>
<dbReference type="Pfam" id="PF02543">
    <property type="entry name" value="Carbam_trans_N"/>
    <property type="match status" value="1"/>
</dbReference>
<dbReference type="RefSeq" id="WP_111489538.1">
    <property type="nucleotide sequence ID" value="NZ_CP031264.1"/>
</dbReference>
<keyword evidence="5" id="KW-1185">Reference proteome</keyword>
<reference evidence="5" key="1">
    <citation type="submission" date="2018-07" db="EMBL/GenBank/DDBJ databases">
        <title>Streptacidiphilus bronchialis DSM 106435 chromosome.</title>
        <authorList>
            <person name="Batra D."/>
            <person name="Gulvik C.A."/>
        </authorList>
    </citation>
    <scope>NUCLEOTIDE SEQUENCE [LARGE SCALE GENOMIC DNA]</scope>
    <source>
        <strain evidence="5">DSM 106435</strain>
    </source>
</reference>
<proteinExistence type="inferred from homology"/>
<dbReference type="SUPFAM" id="SSF53067">
    <property type="entry name" value="Actin-like ATPase domain"/>
    <property type="match status" value="1"/>
</dbReference>
<evidence type="ECO:0000256" key="1">
    <source>
        <dbReference type="ARBA" id="ARBA00006129"/>
    </source>
</evidence>
<dbReference type="GO" id="GO:0016740">
    <property type="term" value="F:transferase activity"/>
    <property type="evidence" value="ECO:0007669"/>
    <property type="project" value="UniProtKB-KW"/>
</dbReference>
<dbReference type="EMBL" id="CP031264">
    <property type="protein sequence ID" value="AXI78844.1"/>
    <property type="molecule type" value="Genomic_DNA"/>
</dbReference>
<feature type="domain" description="Carbamoyltransferase C-terminal" evidence="3">
    <location>
        <begin position="483"/>
        <end position="647"/>
    </location>
</feature>
<feature type="domain" description="Carbamoyltransferase" evidence="2">
    <location>
        <begin position="202"/>
        <end position="422"/>
    </location>
</feature>
<organism evidence="4 5">
    <name type="scientific">Peterkaempfera bronchialis</name>
    <dbReference type="NCBI Taxonomy" id="2126346"/>
    <lineage>
        <taxon>Bacteria</taxon>
        <taxon>Bacillati</taxon>
        <taxon>Actinomycetota</taxon>
        <taxon>Actinomycetes</taxon>
        <taxon>Kitasatosporales</taxon>
        <taxon>Streptomycetaceae</taxon>
        <taxon>Peterkaempfera</taxon>
    </lineage>
</organism>
<protein>
    <submittedName>
        <fullName evidence="4">Carbamoyltransferase</fullName>
    </submittedName>
</protein>
<sequence>MIVLGLHFGHDAAAAVVRDGVIASYVLRERHTRVKHAATLDVATVRRALDVAGIPASDLDAVAVCSTQNVELIVDDPAALSVAYPATDDFGRPCTLLEEELDAAARRGGGTLLDFLYDPDLAATWLGRSYARLYPEYGSVERADISATPWIDDFTTTPQWDEGRGLAELAAAPARVEERFRFGFHLPVRVTLAGVAIPGYAVHHHLAHAGSVYYGSGFRQAAVLTHDGYAEGESYHSGMYYLGREQALYPLSPHHLGLGGLYDRVGAALGLGVVGPAGKLMGLAAYGRPRFHSSRFVGNHADLRGRFPADIATAWLRHCRREAERMGYDLTPYGNPEQATAPINADIAASTQKLFEEVRMEAVRALHASLGAAGMDVPALCLSGGTALNCPSNSHIAQQGPFRRVFVEPACDDGGIAIGAALAVHHSILGNPLPEPSDGGRFPSPYLGCAPTHGDVERAVAAVGDRIHVEDLGGVDQMAERAADDLAANLVVAWFEGGSEAGPRALGHRSIMADPRDAGNWPRVNRIKSREHWRPFAPAVLAEHAAEWFRDTPLPSPYMLFNATVRRTEIPAVTHVDGTARIQTVDASSGGYHAAISAFHRRTGVPVVMNTSLNGPGEPIVELPEEALDLFLKTELDALYMGGLRITRA</sequence>
<dbReference type="OrthoDB" id="9780777at2"/>
<dbReference type="InterPro" id="IPR051338">
    <property type="entry name" value="NodU/CmcH_Carbamoyltrnsfr"/>
</dbReference>
<evidence type="ECO:0000259" key="2">
    <source>
        <dbReference type="Pfam" id="PF02543"/>
    </source>
</evidence>
<dbReference type="Gene3D" id="3.30.420.40">
    <property type="match status" value="2"/>
</dbReference>
<dbReference type="CDD" id="cd24033">
    <property type="entry name" value="ASKHA_NBD_NodU_CmcH-like_N"/>
    <property type="match status" value="1"/>
</dbReference>
<dbReference type="Gene3D" id="3.90.870.20">
    <property type="entry name" value="Carbamoyltransferase, C-terminal domain"/>
    <property type="match status" value="1"/>
</dbReference>
<accession>A0A345SYN9</accession>